<protein>
    <submittedName>
        <fullName evidence="6 7">Apoptotic protease-activating factor 1-like isoform X1</fullName>
    </submittedName>
</protein>
<dbReference type="InterPro" id="IPR001315">
    <property type="entry name" value="CARD"/>
</dbReference>
<accession>A0A6J1QPV5</accession>
<sequence length="1398" mass="161786">MEKSHRDILIRLRENIIDDLDIDNDIIQPLRNEYILRQEDVKQIYSGATKEARAGWLLDILPRCGPRAFDVFHQSLKHHYEWLSDEIDKLLGNYEIETNGEIDYYAGPPNIPPLSPLTVTREEKVEQLKIALQQLIPTAYIALHGMKGFGKSCLVASALKDAKLVKDLFSNQVYWIKFTCDRLIDEEILIQLNSLYHNVRNLEIQPELFTPLEKDSLIHYLKHYFNKQENCNALLILDDVYDKKIITTFDFKCKTLVLTADIDVLQKKRPKIIKMNDGFTEAETLGLFAKVLEMDVNELPIEAKKIHEECKGMPLLIAMFAAQFEEFKHHMKEHPDRWRYYLSSLRKKDATNKVMREFLQKQETIFDICIEQLKPDLKKRYESLAIFCEDVNITPKTLEIFWEQDIFQVEELMLDLCHKSLAAKKWNNDLKTYIYGVHDLLLYHLRKKQTPDELTQMHKSIIEKYRTYCNNDFSKLPDDNYIYSYIGYHLEQAKLFEEFQPLYLNFDFIQAKLICAGLNDLLLDLRKYRKYITSSDKQEDYVEKVSDIERFLQEQASVIVEHKRKKCLDIIQIAMDHPYEGYVAQTAKNLAMTRQNYLYLSHKKSPQYANMSTTEEISTGICTSSFTDDPELILTGNTSGKIILWNSESKQQKVFNGHKEGYSIKKVIVSTAGDCFLSLSSAGIIKLFSLSNDNNEIFDQHYTHVDSPRQKQSSWSGFFTNANDQDDSLTEFSVENEIILDMAFGHEDKYIAACTDKATIRIWDRYGKVVFTLRDSKYQYIPKIAFTAQGSLLHIMDELKGVFVLYSSYGNDYTTYRYLACYNLRLKSAAEEVIFFHHIPNRDNSLMVVTKKEAMYVKWWGEDCVHSFDKQTRGFVDNDTVTYVSATITYDGEYIILADSAGFINVWNTYSGYQPIATYKSRVISLDSYWLKDEGYHIICGNGNRVLYKWKFPVQESDELPRKCLFDAVVESYDNKDIVVKESPSKKIIVSRGKDIIQESAYIEGRISSLQLSTDGEQALYVTDNCIQLLNTTTGITMLVATLERPIQFVKIINLSCCNTVLCKEEEYALKVWRHCGPIFGIDTKAEPINDIHKINDDYVITVTKKGIITIWYIDIPWQLKSQIDLSYPSSCISFSCLSYNQNYLAILNESRHLTLLCIIHEYMTARLMYVHIKEQPCFKYSFAQNVTCCDISKNEQYVAVGFESGKISIIDIQKPTEIYCQLSFHTNPITQLYWAPAGIKVPILLSLTNDELVWWNVDQAKNNMRRSQMNVKRSRMGIRHSASTPSFNTNAFLNSQISNSRSINTGVSNLQDDATSSAAGTSNIDEYYSTRRMEYWMTKIGRDPKMPELLSIVELPPSRDAKVCISPDFSKFVMVDMYGSVNTFKLIDHNQSISDTD</sequence>
<keyword evidence="5" id="KW-1185">Reference proteome</keyword>
<dbReference type="Gene3D" id="1.10.8.430">
    <property type="entry name" value="Helical domain of apoptotic protease-activating factors"/>
    <property type="match status" value="1"/>
</dbReference>
<dbReference type="InterPro" id="IPR048975">
    <property type="entry name" value="WHD_APAF1"/>
</dbReference>
<evidence type="ECO:0000313" key="5">
    <source>
        <dbReference type="Proteomes" id="UP000504618"/>
    </source>
</evidence>
<dbReference type="Gene3D" id="1.25.40.370">
    <property type="match status" value="1"/>
</dbReference>
<dbReference type="PANTHER" id="PTHR22845">
    <property type="entry name" value="APOPTOTIC PROTEASE-ACTIVATING FACTOR 1"/>
    <property type="match status" value="1"/>
</dbReference>
<dbReference type="InterPro" id="IPR042197">
    <property type="entry name" value="Apaf_helical"/>
</dbReference>
<dbReference type="GO" id="GO:0042981">
    <property type="term" value="P:regulation of apoptotic process"/>
    <property type="evidence" value="ECO:0007669"/>
    <property type="project" value="InterPro"/>
</dbReference>
<name>A0A6J1QPV5_9HYME</name>
<dbReference type="InterPro" id="IPR011029">
    <property type="entry name" value="DEATH-like_dom_sf"/>
</dbReference>
<dbReference type="SMART" id="SM00320">
    <property type="entry name" value="WD40"/>
    <property type="match status" value="5"/>
</dbReference>
<gene>
    <name evidence="6 7 8" type="primary">LOC112461535</name>
</gene>
<dbReference type="Pfam" id="PF00619">
    <property type="entry name" value="CARD"/>
    <property type="match status" value="1"/>
</dbReference>
<dbReference type="Pfam" id="PF17908">
    <property type="entry name" value="APAF1_C"/>
    <property type="match status" value="1"/>
</dbReference>
<evidence type="ECO:0000256" key="3">
    <source>
        <dbReference type="ARBA" id="ARBA00022737"/>
    </source>
</evidence>
<dbReference type="PRINTS" id="PR00364">
    <property type="entry name" value="DISEASERSIST"/>
</dbReference>
<dbReference type="InterPro" id="IPR001680">
    <property type="entry name" value="WD40_rpt"/>
</dbReference>
<dbReference type="Pfam" id="PF00400">
    <property type="entry name" value="WD40"/>
    <property type="match status" value="1"/>
</dbReference>
<dbReference type="SUPFAM" id="SSF52540">
    <property type="entry name" value="P-loop containing nucleoside triphosphate hydrolases"/>
    <property type="match status" value="1"/>
</dbReference>
<dbReference type="Proteomes" id="UP000504618">
    <property type="component" value="Unplaced"/>
</dbReference>
<dbReference type="SUPFAM" id="SSF50998">
    <property type="entry name" value="Quinoprotein alcohol dehydrogenase-like"/>
    <property type="match status" value="2"/>
</dbReference>
<dbReference type="InterPro" id="IPR011047">
    <property type="entry name" value="Quinoprotein_ADH-like_sf"/>
</dbReference>
<reference evidence="6 7" key="1">
    <citation type="submission" date="2025-04" db="UniProtKB">
        <authorList>
            <consortium name="RefSeq"/>
        </authorList>
    </citation>
    <scope>IDENTIFICATION</scope>
    <source>
        <tissue evidence="6 7">Whole body</tissue>
    </source>
</reference>
<dbReference type="InterPro" id="IPR002182">
    <property type="entry name" value="NB-ARC"/>
</dbReference>
<dbReference type="GO" id="GO:0005829">
    <property type="term" value="C:cytosol"/>
    <property type="evidence" value="ECO:0007669"/>
    <property type="project" value="UniProtKB-ARBA"/>
</dbReference>
<dbReference type="PROSITE" id="PS50209">
    <property type="entry name" value="CARD"/>
    <property type="match status" value="1"/>
</dbReference>
<dbReference type="InterPro" id="IPR015943">
    <property type="entry name" value="WD40/YVTN_repeat-like_dom_sf"/>
</dbReference>
<dbReference type="SUPFAM" id="SSF47986">
    <property type="entry name" value="DEATH domain"/>
    <property type="match status" value="1"/>
</dbReference>
<dbReference type="Pfam" id="PF21296">
    <property type="entry name" value="WHD_APAF1"/>
    <property type="match status" value="1"/>
</dbReference>
<organism evidence="5 7">
    <name type="scientific">Temnothorax curvispinosus</name>
    <dbReference type="NCBI Taxonomy" id="300111"/>
    <lineage>
        <taxon>Eukaryota</taxon>
        <taxon>Metazoa</taxon>
        <taxon>Ecdysozoa</taxon>
        <taxon>Arthropoda</taxon>
        <taxon>Hexapoda</taxon>
        <taxon>Insecta</taxon>
        <taxon>Pterygota</taxon>
        <taxon>Neoptera</taxon>
        <taxon>Endopterygota</taxon>
        <taxon>Hymenoptera</taxon>
        <taxon>Apocrita</taxon>
        <taxon>Aculeata</taxon>
        <taxon>Formicoidea</taxon>
        <taxon>Formicidae</taxon>
        <taxon>Myrmicinae</taxon>
        <taxon>Temnothorax</taxon>
    </lineage>
</organism>
<dbReference type="GO" id="GO:0043531">
    <property type="term" value="F:ADP binding"/>
    <property type="evidence" value="ECO:0007669"/>
    <property type="project" value="InterPro"/>
</dbReference>
<dbReference type="OrthoDB" id="1357022at2759"/>
<dbReference type="Pfam" id="PF00931">
    <property type="entry name" value="NB-ARC"/>
    <property type="match status" value="1"/>
</dbReference>
<dbReference type="RefSeq" id="XP_024882573.1">
    <property type="nucleotide sequence ID" value="XM_025026805.1"/>
</dbReference>
<dbReference type="Gene3D" id="1.10.533.10">
    <property type="entry name" value="Death Domain, Fas"/>
    <property type="match status" value="1"/>
</dbReference>
<dbReference type="Gene3D" id="1.10.10.10">
    <property type="entry name" value="Winged helix-like DNA-binding domain superfamily/Winged helix DNA-binding domain"/>
    <property type="match status" value="1"/>
</dbReference>
<dbReference type="InterPro" id="IPR027417">
    <property type="entry name" value="P-loop_NTPase"/>
</dbReference>
<evidence type="ECO:0000313" key="8">
    <source>
        <dbReference type="RefSeq" id="XP_024882576.1"/>
    </source>
</evidence>
<dbReference type="Gene3D" id="3.40.50.300">
    <property type="entry name" value="P-loop containing nucleotide triphosphate hydrolases"/>
    <property type="match status" value="1"/>
</dbReference>
<evidence type="ECO:0000256" key="2">
    <source>
        <dbReference type="ARBA" id="ARBA00022703"/>
    </source>
</evidence>
<dbReference type="PANTHER" id="PTHR22845:SF5">
    <property type="entry name" value="APOPTOTIC PROTEASE-ACTIVATING FACTOR 1"/>
    <property type="match status" value="1"/>
</dbReference>
<dbReference type="GO" id="GO:0006915">
    <property type="term" value="P:apoptotic process"/>
    <property type="evidence" value="ECO:0007669"/>
    <property type="project" value="UniProtKB-KW"/>
</dbReference>
<feature type="domain" description="CARD" evidence="4">
    <location>
        <begin position="1"/>
        <end position="78"/>
    </location>
</feature>
<evidence type="ECO:0000313" key="7">
    <source>
        <dbReference type="RefSeq" id="XP_024882575.1"/>
    </source>
</evidence>
<keyword evidence="1" id="KW-0853">WD repeat</keyword>
<dbReference type="GeneID" id="112461535"/>
<dbReference type="RefSeq" id="XP_024882575.1">
    <property type="nucleotide sequence ID" value="XM_025026807.1"/>
</dbReference>
<dbReference type="InterPro" id="IPR041452">
    <property type="entry name" value="APAF1_C"/>
</dbReference>
<keyword evidence="3" id="KW-0677">Repeat</keyword>
<dbReference type="Gene3D" id="2.130.10.10">
    <property type="entry name" value="YVTN repeat-like/Quinoprotein amine dehydrogenase"/>
    <property type="match status" value="4"/>
</dbReference>
<proteinExistence type="predicted"/>
<evidence type="ECO:0000259" key="4">
    <source>
        <dbReference type="PROSITE" id="PS50209"/>
    </source>
</evidence>
<dbReference type="InterPro" id="IPR036388">
    <property type="entry name" value="WH-like_DNA-bd_sf"/>
</dbReference>
<evidence type="ECO:0000313" key="6">
    <source>
        <dbReference type="RefSeq" id="XP_024882573.1"/>
    </source>
</evidence>
<dbReference type="RefSeq" id="XP_024882576.1">
    <property type="nucleotide sequence ID" value="XM_025026808.1"/>
</dbReference>
<evidence type="ECO:0000256" key="1">
    <source>
        <dbReference type="ARBA" id="ARBA00022574"/>
    </source>
</evidence>
<keyword evidence="2" id="KW-0053">Apoptosis</keyword>